<sequence>MRSKLAYLEGPLATTTSVDTLRASHTFVFQLPMQRQRQRHSTEDWIEVNHLFDRVAHQSIESRRGTEEDRNFDGPESDREVEDLDAILVDTIEAIAKMDPQKAQRIAESSAGSLLSPPPAGSSANAVLGGSSVFSQTPGPQGHNLSVQPNPRQCSSCGTTTTPEWRRGPKGLATLCNGCGLVWQKIKKRREQGEEDDNEEEDEDGNEEDGDKEKDENDNTQS</sequence>
<dbReference type="SMART" id="SM00401">
    <property type="entry name" value="ZnF_GATA"/>
    <property type="match status" value="1"/>
</dbReference>
<dbReference type="GO" id="GO:0043565">
    <property type="term" value="F:sequence-specific DNA binding"/>
    <property type="evidence" value="ECO:0007669"/>
    <property type="project" value="InterPro"/>
</dbReference>
<protein>
    <recommendedName>
        <fullName evidence="8">GATA-type domain-containing protein</fullName>
    </recommendedName>
</protein>
<evidence type="ECO:0000256" key="2">
    <source>
        <dbReference type="ARBA" id="ARBA00022771"/>
    </source>
</evidence>
<dbReference type="EMBL" id="KN824277">
    <property type="protein sequence ID" value="KIM34504.1"/>
    <property type="molecule type" value="Genomic_DNA"/>
</dbReference>
<reference evidence="10" key="2">
    <citation type="submission" date="2015-01" db="EMBL/GenBank/DDBJ databases">
        <title>Evolutionary Origins and Diversification of the Mycorrhizal Mutualists.</title>
        <authorList>
            <consortium name="DOE Joint Genome Institute"/>
            <consortium name="Mycorrhizal Genomics Consortium"/>
            <person name="Kohler A."/>
            <person name="Kuo A."/>
            <person name="Nagy L.G."/>
            <person name="Floudas D."/>
            <person name="Copeland A."/>
            <person name="Barry K.W."/>
            <person name="Cichocki N."/>
            <person name="Veneault-Fourrey C."/>
            <person name="LaButti K."/>
            <person name="Lindquist E.A."/>
            <person name="Lipzen A."/>
            <person name="Lundell T."/>
            <person name="Morin E."/>
            <person name="Murat C."/>
            <person name="Riley R."/>
            <person name="Ohm R."/>
            <person name="Sun H."/>
            <person name="Tunlid A."/>
            <person name="Henrissat B."/>
            <person name="Grigoriev I.V."/>
            <person name="Hibbett D.S."/>
            <person name="Martin F."/>
        </authorList>
    </citation>
    <scope>NUCLEOTIDE SEQUENCE [LARGE SCALE GENOMIC DNA]</scope>
    <source>
        <strain evidence="10">MAFF 305830</strain>
    </source>
</reference>
<feature type="compositionally biased region" description="Polar residues" evidence="7">
    <location>
        <begin position="132"/>
        <end position="163"/>
    </location>
</feature>
<evidence type="ECO:0000256" key="5">
    <source>
        <dbReference type="ARBA" id="ARBA00023163"/>
    </source>
</evidence>
<dbReference type="CDD" id="cd00202">
    <property type="entry name" value="ZnF_GATA"/>
    <property type="match status" value="1"/>
</dbReference>
<keyword evidence="3" id="KW-0862">Zinc</keyword>
<feature type="region of interest" description="Disordered" evidence="7">
    <location>
        <begin position="188"/>
        <end position="222"/>
    </location>
</feature>
<feature type="region of interest" description="Disordered" evidence="7">
    <location>
        <begin position="108"/>
        <end position="169"/>
    </location>
</feature>
<feature type="compositionally biased region" description="Basic and acidic residues" evidence="7">
    <location>
        <begin position="211"/>
        <end position="222"/>
    </location>
</feature>
<reference evidence="9 10" key="1">
    <citation type="submission" date="2014-04" db="EMBL/GenBank/DDBJ databases">
        <authorList>
            <consortium name="DOE Joint Genome Institute"/>
            <person name="Kuo A."/>
            <person name="Zuccaro A."/>
            <person name="Kohler A."/>
            <person name="Nagy L.G."/>
            <person name="Floudas D."/>
            <person name="Copeland A."/>
            <person name="Barry K.W."/>
            <person name="Cichocki N."/>
            <person name="Veneault-Fourrey C."/>
            <person name="LaButti K."/>
            <person name="Lindquist E.A."/>
            <person name="Lipzen A."/>
            <person name="Lundell T."/>
            <person name="Morin E."/>
            <person name="Murat C."/>
            <person name="Sun H."/>
            <person name="Tunlid A."/>
            <person name="Henrissat B."/>
            <person name="Grigoriev I.V."/>
            <person name="Hibbett D.S."/>
            <person name="Martin F."/>
            <person name="Nordberg H.P."/>
            <person name="Cantor M.N."/>
            <person name="Hua S.X."/>
        </authorList>
    </citation>
    <scope>NUCLEOTIDE SEQUENCE [LARGE SCALE GENOMIC DNA]</scope>
    <source>
        <strain evidence="9 10">MAFF 305830</strain>
    </source>
</reference>
<keyword evidence="1" id="KW-0479">Metal-binding</keyword>
<dbReference type="InterPro" id="IPR013088">
    <property type="entry name" value="Znf_NHR/GATA"/>
</dbReference>
<dbReference type="OrthoDB" id="515401at2759"/>
<dbReference type="PROSITE" id="PS50114">
    <property type="entry name" value="GATA_ZN_FINGER_2"/>
    <property type="match status" value="1"/>
</dbReference>
<evidence type="ECO:0000313" key="10">
    <source>
        <dbReference type="Proteomes" id="UP000054097"/>
    </source>
</evidence>
<dbReference type="Pfam" id="PF00320">
    <property type="entry name" value="GATA"/>
    <property type="match status" value="1"/>
</dbReference>
<evidence type="ECO:0000313" key="9">
    <source>
        <dbReference type="EMBL" id="KIM34504.1"/>
    </source>
</evidence>
<keyword evidence="10" id="KW-1185">Reference proteome</keyword>
<dbReference type="InterPro" id="IPR000679">
    <property type="entry name" value="Znf_GATA"/>
</dbReference>
<dbReference type="STRING" id="933852.A0A0C3BQY5"/>
<dbReference type="SUPFAM" id="SSF57716">
    <property type="entry name" value="Glucocorticoid receptor-like (DNA-binding domain)"/>
    <property type="match status" value="1"/>
</dbReference>
<evidence type="ECO:0000256" key="1">
    <source>
        <dbReference type="ARBA" id="ARBA00022723"/>
    </source>
</evidence>
<evidence type="ECO:0000256" key="6">
    <source>
        <dbReference type="PROSITE-ProRule" id="PRU00094"/>
    </source>
</evidence>
<keyword evidence="2 6" id="KW-0863">Zinc-finger</keyword>
<dbReference type="PANTHER" id="PTHR47172">
    <property type="entry name" value="OS01G0976800 PROTEIN"/>
    <property type="match status" value="1"/>
</dbReference>
<keyword evidence="5" id="KW-0804">Transcription</keyword>
<evidence type="ECO:0000256" key="7">
    <source>
        <dbReference type="SAM" id="MobiDB-lite"/>
    </source>
</evidence>
<dbReference type="HOGENOM" id="CLU_1246022_0_0_1"/>
<gene>
    <name evidence="9" type="ORF">M408DRAFT_325890</name>
</gene>
<dbReference type="Proteomes" id="UP000054097">
    <property type="component" value="Unassembled WGS sequence"/>
</dbReference>
<name>A0A0C3BQY5_SERVB</name>
<keyword evidence="4" id="KW-0805">Transcription regulation</keyword>
<feature type="domain" description="GATA-type" evidence="8">
    <location>
        <begin position="148"/>
        <end position="181"/>
    </location>
</feature>
<evidence type="ECO:0000256" key="4">
    <source>
        <dbReference type="ARBA" id="ARBA00023015"/>
    </source>
</evidence>
<dbReference type="Gene3D" id="3.30.50.10">
    <property type="entry name" value="Erythroid Transcription Factor GATA-1, subunit A"/>
    <property type="match status" value="1"/>
</dbReference>
<dbReference type="PANTHER" id="PTHR47172:SF24">
    <property type="entry name" value="GATA ZINC FINGER DOMAIN-CONTAINING PROTEIN 14-RELATED"/>
    <property type="match status" value="1"/>
</dbReference>
<dbReference type="GO" id="GO:0006355">
    <property type="term" value="P:regulation of DNA-templated transcription"/>
    <property type="evidence" value="ECO:0007669"/>
    <property type="project" value="InterPro"/>
</dbReference>
<feature type="region of interest" description="Disordered" evidence="7">
    <location>
        <begin position="59"/>
        <end position="78"/>
    </location>
</feature>
<organism evidence="9 10">
    <name type="scientific">Serendipita vermifera MAFF 305830</name>
    <dbReference type="NCBI Taxonomy" id="933852"/>
    <lineage>
        <taxon>Eukaryota</taxon>
        <taxon>Fungi</taxon>
        <taxon>Dikarya</taxon>
        <taxon>Basidiomycota</taxon>
        <taxon>Agaricomycotina</taxon>
        <taxon>Agaricomycetes</taxon>
        <taxon>Sebacinales</taxon>
        <taxon>Serendipitaceae</taxon>
        <taxon>Serendipita</taxon>
    </lineage>
</organism>
<dbReference type="AlphaFoldDB" id="A0A0C3BQY5"/>
<evidence type="ECO:0000256" key="3">
    <source>
        <dbReference type="ARBA" id="ARBA00022833"/>
    </source>
</evidence>
<evidence type="ECO:0000259" key="8">
    <source>
        <dbReference type="PROSITE" id="PS50114"/>
    </source>
</evidence>
<dbReference type="GO" id="GO:0008270">
    <property type="term" value="F:zinc ion binding"/>
    <property type="evidence" value="ECO:0007669"/>
    <property type="project" value="UniProtKB-KW"/>
</dbReference>
<feature type="compositionally biased region" description="Acidic residues" evidence="7">
    <location>
        <begin position="193"/>
        <end position="210"/>
    </location>
</feature>
<accession>A0A0C3BQY5</accession>
<proteinExistence type="predicted"/>